<dbReference type="Gene3D" id="1.10.260.40">
    <property type="entry name" value="lambda repressor-like DNA-binding domains"/>
    <property type="match status" value="1"/>
</dbReference>
<dbReference type="EMBL" id="LAZR01000618">
    <property type="protein sequence ID" value="KKN62583.1"/>
    <property type="molecule type" value="Genomic_DNA"/>
</dbReference>
<dbReference type="CDD" id="cd00093">
    <property type="entry name" value="HTH_XRE"/>
    <property type="match status" value="1"/>
</dbReference>
<proteinExistence type="predicted"/>
<reference evidence="2" key="1">
    <citation type="journal article" date="2015" name="Nature">
        <title>Complex archaea that bridge the gap between prokaryotes and eukaryotes.</title>
        <authorList>
            <person name="Spang A."/>
            <person name="Saw J.H."/>
            <person name="Jorgensen S.L."/>
            <person name="Zaremba-Niedzwiedzka K."/>
            <person name="Martijn J."/>
            <person name="Lind A.E."/>
            <person name="van Eijk R."/>
            <person name="Schleper C."/>
            <person name="Guy L."/>
            <person name="Ettema T.J."/>
        </authorList>
    </citation>
    <scope>NUCLEOTIDE SEQUENCE</scope>
</reference>
<sequence>MVTATERNTEPKIDLSAPDPLATVNRSAAARALRIDASNVSRMLTSDKKQRRVPHLHVFYRLARYLGVSLDELYRLLYS</sequence>
<dbReference type="InterPro" id="IPR001387">
    <property type="entry name" value="Cro/C1-type_HTH"/>
</dbReference>
<organism evidence="2">
    <name type="scientific">marine sediment metagenome</name>
    <dbReference type="NCBI Taxonomy" id="412755"/>
    <lineage>
        <taxon>unclassified sequences</taxon>
        <taxon>metagenomes</taxon>
        <taxon>ecological metagenomes</taxon>
    </lineage>
</organism>
<dbReference type="PROSITE" id="PS50943">
    <property type="entry name" value="HTH_CROC1"/>
    <property type="match status" value="1"/>
</dbReference>
<evidence type="ECO:0000313" key="2">
    <source>
        <dbReference type="EMBL" id="KKN62583.1"/>
    </source>
</evidence>
<name>A0A0F9V9R6_9ZZZZ</name>
<gene>
    <name evidence="2" type="ORF">LCGC14_0509940</name>
</gene>
<dbReference type="GO" id="GO:0003677">
    <property type="term" value="F:DNA binding"/>
    <property type="evidence" value="ECO:0007669"/>
    <property type="project" value="InterPro"/>
</dbReference>
<dbReference type="InterPro" id="IPR010982">
    <property type="entry name" value="Lambda_DNA-bd_dom_sf"/>
</dbReference>
<protein>
    <recommendedName>
        <fullName evidence="1">HTH cro/C1-type domain-containing protein</fullName>
    </recommendedName>
</protein>
<evidence type="ECO:0000259" key="1">
    <source>
        <dbReference type="PROSITE" id="PS50943"/>
    </source>
</evidence>
<accession>A0A0F9V9R6</accession>
<feature type="domain" description="HTH cro/C1-type" evidence="1">
    <location>
        <begin position="51"/>
        <end position="73"/>
    </location>
</feature>
<dbReference type="AlphaFoldDB" id="A0A0F9V9R6"/>
<comment type="caution">
    <text evidence="2">The sequence shown here is derived from an EMBL/GenBank/DDBJ whole genome shotgun (WGS) entry which is preliminary data.</text>
</comment>